<name>A0AAE0Y9W6_9GAST</name>
<dbReference type="CDD" id="cd00201">
    <property type="entry name" value="WW"/>
    <property type="match status" value="1"/>
</dbReference>
<feature type="region of interest" description="Disordered" evidence="6">
    <location>
        <begin position="228"/>
        <end position="290"/>
    </location>
</feature>
<reference evidence="9" key="1">
    <citation type="journal article" date="2023" name="G3 (Bethesda)">
        <title>A reference genome for the long-term kleptoplast-retaining sea slug Elysia crispata morphotype clarki.</title>
        <authorList>
            <person name="Eastman K.E."/>
            <person name="Pendleton A.L."/>
            <person name="Shaikh M.A."/>
            <person name="Suttiyut T."/>
            <person name="Ogas R."/>
            <person name="Tomko P."/>
            <person name="Gavelis G."/>
            <person name="Widhalm J.R."/>
            <person name="Wisecaver J.H."/>
        </authorList>
    </citation>
    <scope>NUCLEOTIDE SEQUENCE</scope>
    <source>
        <strain evidence="9">ECLA1</strain>
    </source>
</reference>
<comment type="subcellular location">
    <subcellularLocation>
        <location evidence="1">Nucleus</location>
    </subcellularLocation>
</comment>
<feature type="compositionally biased region" description="Basic and acidic residues" evidence="6">
    <location>
        <begin position="331"/>
        <end position="349"/>
    </location>
</feature>
<protein>
    <recommendedName>
        <fullName evidence="11">WW domain-binding protein 4</fullName>
    </recommendedName>
</protein>
<dbReference type="PROSITE" id="PS50020">
    <property type="entry name" value="WW_DOMAIN_2"/>
    <property type="match status" value="1"/>
</dbReference>
<feature type="domain" description="Matrin-type" evidence="8">
    <location>
        <begin position="77"/>
        <end position="108"/>
    </location>
</feature>
<evidence type="ECO:0000256" key="6">
    <source>
        <dbReference type="SAM" id="MobiDB-lite"/>
    </source>
</evidence>
<dbReference type="SMART" id="SM00456">
    <property type="entry name" value="WW"/>
    <property type="match status" value="1"/>
</dbReference>
<feature type="region of interest" description="Disordered" evidence="6">
    <location>
        <begin position="313"/>
        <end position="380"/>
    </location>
</feature>
<dbReference type="InterPro" id="IPR040023">
    <property type="entry name" value="WBP4"/>
</dbReference>
<dbReference type="GO" id="GO:0071011">
    <property type="term" value="C:precatalytic spliceosome"/>
    <property type="evidence" value="ECO:0007669"/>
    <property type="project" value="TreeGrafter"/>
</dbReference>
<evidence type="ECO:0000256" key="5">
    <source>
        <dbReference type="ARBA" id="ARBA00023242"/>
    </source>
</evidence>
<feature type="compositionally biased region" description="Polar residues" evidence="6">
    <location>
        <begin position="254"/>
        <end position="266"/>
    </location>
</feature>
<dbReference type="GO" id="GO:0000398">
    <property type="term" value="P:mRNA splicing, via spliceosome"/>
    <property type="evidence" value="ECO:0007669"/>
    <property type="project" value="InterPro"/>
</dbReference>
<dbReference type="SUPFAM" id="SSF51045">
    <property type="entry name" value="WW domain"/>
    <property type="match status" value="1"/>
</dbReference>
<evidence type="ECO:0000256" key="1">
    <source>
        <dbReference type="ARBA" id="ARBA00004123"/>
    </source>
</evidence>
<dbReference type="EMBL" id="JAWDGP010006599">
    <property type="protein sequence ID" value="KAK3738257.1"/>
    <property type="molecule type" value="Genomic_DNA"/>
</dbReference>
<feature type="compositionally biased region" description="Basic and acidic residues" evidence="6">
    <location>
        <begin position="162"/>
        <end position="177"/>
    </location>
</feature>
<dbReference type="GO" id="GO:0008270">
    <property type="term" value="F:zinc ion binding"/>
    <property type="evidence" value="ECO:0007669"/>
    <property type="project" value="UniProtKB-KW"/>
</dbReference>
<gene>
    <name evidence="9" type="ORF">RRG08_039668</name>
</gene>
<dbReference type="Proteomes" id="UP001283361">
    <property type="component" value="Unassembled WGS sequence"/>
</dbReference>
<comment type="caution">
    <text evidence="9">The sequence shown here is derived from an EMBL/GenBank/DDBJ whole genome shotgun (WGS) entry which is preliminary data.</text>
</comment>
<dbReference type="PROSITE" id="PS50171">
    <property type="entry name" value="ZF_MATRIN"/>
    <property type="match status" value="1"/>
</dbReference>
<feature type="compositionally biased region" description="Basic residues" evidence="6">
    <location>
        <begin position="191"/>
        <end position="201"/>
    </location>
</feature>
<evidence type="ECO:0008006" key="11">
    <source>
        <dbReference type="Google" id="ProtNLM"/>
    </source>
</evidence>
<dbReference type="PANTHER" id="PTHR13173">
    <property type="entry name" value="WW DOMAIN BINDING PROTEIN 4"/>
    <property type="match status" value="1"/>
</dbReference>
<dbReference type="GO" id="GO:0003723">
    <property type="term" value="F:RNA binding"/>
    <property type="evidence" value="ECO:0007669"/>
    <property type="project" value="TreeGrafter"/>
</dbReference>
<keyword evidence="5" id="KW-0539">Nucleus</keyword>
<dbReference type="InterPro" id="IPR001202">
    <property type="entry name" value="WW_dom"/>
</dbReference>
<keyword evidence="4" id="KW-0862">Zinc</keyword>
<dbReference type="AlphaFoldDB" id="A0AAE0Y9W6"/>
<dbReference type="InterPro" id="IPR036236">
    <property type="entry name" value="Znf_C2H2_sf"/>
</dbReference>
<dbReference type="Pfam" id="PF06220">
    <property type="entry name" value="zf-U1"/>
    <property type="match status" value="1"/>
</dbReference>
<evidence type="ECO:0000256" key="3">
    <source>
        <dbReference type="ARBA" id="ARBA00022771"/>
    </source>
</evidence>
<dbReference type="InterPro" id="IPR013085">
    <property type="entry name" value="U1-CZ_Znf_C2H2"/>
</dbReference>
<sequence>MYWSLRNKSLELKSDRQVGRSPELLPLLASIATARGVQAICSRFTCCKRLVAYQVGLCSPESGTPNMSEYWKSVPRKFCDFCKCWITDNKPSVDFHERGKRHKENVELRLKEVRKKSLQQSKDDEQMKAQMDQMEKAALEAFKKDLKDNPELAAQYGVSLEPKPKQETDSGSSEKEPAATPSDGELEDSGKKKKKKKKAKAKKEWYEAQSPEGYSYYWSTVTGESKWEAPEEYVSLAEQRAEEAEEKNADAAESQSNDKTGQSSEIASEKQTESAKISGNSALITRKDSGHARSAYGSWDVVKEVERPQMYDATSLPPALEEIPLPVASGEKTDQSEPEPKKPKLKEKIVTLGPSFGGPVAFKKRKIGGARNVRQKTDDD</sequence>
<dbReference type="InterPro" id="IPR036020">
    <property type="entry name" value="WW_dom_sf"/>
</dbReference>
<proteinExistence type="predicted"/>
<evidence type="ECO:0000259" key="7">
    <source>
        <dbReference type="PROSITE" id="PS50020"/>
    </source>
</evidence>
<feature type="domain" description="WW" evidence="7">
    <location>
        <begin position="199"/>
        <end position="232"/>
    </location>
</feature>
<keyword evidence="3" id="KW-0863">Zinc-finger</keyword>
<dbReference type="Gene3D" id="3.30.160.60">
    <property type="entry name" value="Classic Zinc Finger"/>
    <property type="match status" value="1"/>
</dbReference>
<evidence type="ECO:0000256" key="2">
    <source>
        <dbReference type="ARBA" id="ARBA00022723"/>
    </source>
</evidence>
<feature type="compositionally biased region" description="Basic and acidic residues" evidence="6">
    <location>
        <begin position="239"/>
        <end position="250"/>
    </location>
</feature>
<evidence type="ECO:0000313" key="10">
    <source>
        <dbReference type="Proteomes" id="UP001283361"/>
    </source>
</evidence>
<evidence type="ECO:0000313" key="9">
    <source>
        <dbReference type="EMBL" id="KAK3738257.1"/>
    </source>
</evidence>
<keyword evidence="10" id="KW-1185">Reference proteome</keyword>
<feature type="region of interest" description="Disordered" evidence="6">
    <location>
        <begin position="155"/>
        <end position="206"/>
    </location>
</feature>
<dbReference type="InterPro" id="IPR003604">
    <property type="entry name" value="Matrin/U1-like-C_Znf_C2H2"/>
</dbReference>
<evidence type="ECO:0000256" key="4">
    <source>
        <dbReference type="ARBA" id="ARBA00022833"/>
    </source>
</evidence>
<feature type="compositionally biased region" description="Polar residues" evidence="6">
    <location>
        <begin position="274"/>
        <end position="283"/>
    </location>
</feature>
<organism evidence="9 10">
    <name type="scientific">Elysia crispata</name>
    <name type="common">lettuce slug</name>
    <dbReference type="NCBI Taxonomy" id="231223"/>
    <lineage>
        <taxon>Eukaryota</taxon>
        <taxon>Metazoa</taxon>
        <taxon>Spiralia</taxon>
        <taxon>Lophotrochozoa</taxon>
        <taxon>Mollusca</taxon>
        <taxon>Gastropoda</taxon>
        <taxon>Heterobranchia</taxon>
        <taxon>Euthyneura</taxon>
        <taxon>Panpulmonata</taxon>
        <taxon>Sacoglossa</taxon>
        <taxon>Placobranchoidea</taxon>
        <taxon>Plakobranchidae</taxon>
        <taxon>Elysia</taxon>
    </lineage>
</organism>
<dbReference type="InterPro" id="IPR000690">
    <property type="entry name" value="Matrin/U1-C_Znf_C2H2"/>
</dbReference>
<dbReference type="Gene3D" id="2.20.70.10">
    <property type="match status" value="1"/>
</dbReference>
<accession>A0AAE0Y9W6</accession>
<evidence type="ECO:0000259" key="8">
    <source>
        <dbReference type="PROSITE" id="PS50171"/>
    </source>
</evidence>
<keyword evidence="2" id="KW-0479">Metal-binding</keyword>
<dbReference type="SMART" id="SM00451">
    <property type="entry name" value="ZnF_U1"/>
    <property type="match status" value="1"/>
</dbReference>
<dbReference type="SUPFAM" id="SSF57667">
    <property type="entry name" value="beta-beta-alpha zinc fingers"/>
    <property type="match status" value="1"/>
</dbReference>
<dbReference type="PANTHER" id="PTHR13173:SF10">
    <property type="entry name" value="WW DOMAIN-BINDING PROTEIN 4"/>
    <property type="match status" value="1"/>
</dbReference>